<dbReference type="SUPFAM" id="SSF54637">
    <property type="entry name" value="Thioesterase/thiol ester dehydrase-isomerase"/>
    <property type="match status" value="1"/>
</dbReference>
<keyword evidence="3" id="KW-1185">Reference proteome</keyword>
<sequence length="288" mass="31122">MTDSTDTPDLSMLRSFVGASMQSTDTIDPFPARALAAALGCDALPADGDALGPTGHWLYFHDTPTRAATGVDGHPLRGGFLPPVPLQRRMWAAGRIAYDRPIRIGLLATRRSTIASVELKQGRGGPLVFVAVDHVVEQEGQRCLSERQDIVYLDRPDPSSPPRAEAGPALPESELLLSLRPDPVLLFRYSALSYNSHRIHYDQAYATQQEGYPGLVVHGPLLATLLADAGARRMGARPIASFGFRALRPSFVDAMIELRGRPSDDAMALWSTDGAGNIAMSAELRVRA</sequence>
<dbReference type="InterPro" id="IPR039569">
    <property type="entry name" value="FAS1-like_DH_region"/>
</dbReference>
<accession>A0ABT8DU05</accession>
<feature type="domain" description="FAS1-like dehydratase" evidence="1">
    <location>
        <begin position="71"/>
        <end position="142"/>
    </location>
</feature>
<gene>
    <name evidence="2" type="ORF">QWJ38_14415</name>
</gene>
<evidence type="ECO:0000313" key="3">
    <source>
        <dbReference type="Proteomes" id="UP001228044"/>
    </source>
</evidence>
<dbReference type="Pfam" id="PF13452">
    <property type="entry name" value="FAS1_DH_region"/>
    <property type="match status" value="1"/>
</dbReference>
<protein>
    <submittedName>
        <fullName evidence="2">MaoC family dehydratase N-terminal domain-containing protein</fullName>
    </submittedName>
</protein>
<proteinExistence type="predicted"/>
<dbReference type="InterPro" id="IPR029069">
    <property type="entry name" value="HotDog_dom_sf"/>
</dbReference>
<dbReference type="InterPro" id="IPR052741">
    <property type="entry name" value="Mitochondrial_HTD2"/>
</dbReference>
<organism evidence="2 3">
    <name type="scientific">Roseateles violae</name>
    <dbReference type="NCBI Taxonomy" id="3058042"/>
    <lineage>
        <taxon>Bacteria</taxon>
        <taxon>Pseudomonadati</taxon>
        <taxon>Pseudomonadota</taxon>
        <taxon>Betaproteobacteria</taxon>
        <taxon>Burkholderiales</taxon>
        <taxon>Sphaerotilaceae</taxon>
        <taxon>Roseateles</taxon>
    </lineage>
</organism>
<evidence type="ECO:0000313" key="2">
    <source>
        <dbReference type="EMBL" id="MDN3921483.1"/>
    </source>
</evidence>
<dbReference type="PANTHER" id="PTHR28152:SF1">
    <property type="entry name" value="HYDROXYACYL-THIOESTER DEHYDRATASE TYPE 2, MITOCHONDRIAL"/>
    <property type="match status" value="1"/>
</dbReference>
<dbReference type="Proteomes" id="UP001228044">
    <property type="component" value="Unassembled WGS sequence"/>
</dbReference>
<evidence type="ECO:0000259" key="1">
    <source>
        <dbReference type="Pfam" id="PF13452"/>
    </source>
</evidence>
<dbReference type="PANTHER" id="PTHR28152">
    <property type="entry name" value="HYDROXYACYL-THIOESTER DEHYDRATASE TYPE 2, MITOCHONDRIAL"/>
    <property type="match status" value="1"/>
</dbReference>
<reference evidence="2 3" key="1">
    <citation type="submission" date="2023-06" db="EMBL/GenBank/DDBJ databases">
        <title>Pelomonas sp. PFR6 16S ribosomal RNA gene Genome sequencing and assembly.</title>
        <authorList>
            <person name="Woo H."/>
        </authorList>
    </citation>
    <scope>NUCLEOTIDE SEQUENCE [LARGE SCALE GENOMIC DNA]</scope>
    <source>
        <strain evidence="2 3">PFR6</strain>
    </source>
</reference>
<dbReference type="Gene3D" id="3.10.129.10">
    <property type="entry name" value="Hotdog Thioesterase"/>
    <property type="match status" value="2"/>
</dbReference>
<name>A0ABT8DU05_9BURK</name>
<dbReference type="EMBL" id="JAUHHC010000003">
    <property type="protein sequence ID" value="MDN3921483.1"/>
    <property type="molecule type" value="Genomic_DNA"/>
</dbReference>
<comment type="caution">
    <text evidence="2">The sequence shown here is derived from an EMBL/GenBank/DDBJ whole genome shotgun (WGS) entry which is preliminary data.</text>
</comment>
<dbReference type="RefSeq" id="WP_290359772.1">
    <property type="nucleotide sequence ID" value="NZ_JAUHHC010000003.1"/>
</dbReference>